<accession>A0A1I6AFJ1</accession>
<feature type="transmembrane region" description="Helical" evidence="1">
    <location>
        <begin position="60"/>
        <end position="77"/>
    </location>
</feature>
<keyword evidence="1" id="KW-1133">Transmembrane helix</keyword>
<comment type="caution">
    <text evidence="2">The sequence shown here is derived from an EMBL/GenBank/DDBJ whole genome shotgun (WGS) entry which is preliminary data.</text>
</comment>
<keyword evidence="1" id="KW-0472">Membrane</keyword>
<reference evidence="2 3" key="1">
    <citation type="submission" date="2016-10" db="EMBL/GenBank/DDBJ databases">
        <authorList>
            <person name="Varghese N."/>
            <person name="Submissions S."/>
        </authorList>
    </citation>
    <scope>NUCLEOTIDE SEQUENCE [LARGE SCALE GENOMIC DNA]</scope>
    <source>
        <strain evidence="2 3">DSM 13796</strain>
    </source>
</reference>
<feature type="transmembrane region" description="Helical" evidence="1">
    <location>
        <begin position="32"/>
        <end position="48"/>
    </location>
</feature>
<keyword evidence="3" id="KW-1185">Reference proteome</keyword>
<proteinExistence type="predicted"/>
<dbReference type="RefSeq" id="WP_061805373.1">
    <property type="nucleotide sequence ID" value="NZ_FOXX01000006.1"/>
</dbReference>
<dbReference type="Proteomes" id="UP000182762">
    <property type="component" value="Unassembled WGS sequence"/>
</dbReference>
<evidence type="ECO:0008006" key="4">
    <source>
        <dbReference type="Google" id="ProtNLM"/>
    </source>
</evidence>
<evidence type="ECO:0000256" key="1">
    <source>
        <dbReference type="SAM" id="Phobius"/>
    </source>
</evidence>
<dbReference type="GeneID" id="93711325"/>
<protein>
    <recommendedName>
        <fullName evidence="4">Amino acid permease</fullName>
    </recommendedName>
</protein>
<evidence type="ECO:0000313" key="3">
    <source>
        <dbReference type="Proteomes" id="UP000182762"/>
    </source>
</evidence>
<feature type="transmembrane region" description="Helical" evidence="1">
    <location>
        <begin position="89"/>
        <end position="106"/>
    </location>
</feature>
<gene>
    <name evidence="2" type="ORF">SAMN02745910_02686</name>
</gene>
<evidence type="ECO:0000313" key="2">
    <source>
        <dbReference type="EMBL" id="SFQ67373.1"/>
    </source>
</evidence>
<dbReference type="EMBL" id="FOXX01000006">
    <property type="protein sequence ID" value="SFQ67373.1"/>
    <property type="molecule type" value="Genomic_DNA"/>
</dbReference>
<keyword evidence="1" id="KW-0812">Transmembrane</keyword>
<name>A0A1I6AFJ1_9BACI</name>
<sequence length="111" mass="12755">MTKLVLFANAIIFSLWLILQIALDVSVTRNPLNYFILILMFFLLIKHLKKKEEPEKGDVVKIALPAVIVIFILWILIQVALQGNIAQNPLNYTIVGTIFFLTIKYIKSRVK</sequence>
<organism evidence="2 3">
    <name type="scientific">Priestia endophytica DSM 13796</name>
    <dbReference type="NCBI Taxonomy" id="1121089"/>
    <lineage>
        <taxon>Bacteria</taxon>
        <taxon>Bacillati</taxon>
        <taxon>Bacillota</taxon>
        <taxon>Bacilli</taxon>
        <taxon>Bacillales</taxon>
        <taxon>Bacillaceae</taxon>
        <taxon>Priestia</taxon>
    </lineage>
</organism>